<name>A0ABP9BPI4_9GAMM</name>
<proteinExistence type="predicted"/>
<reference evidence="2" key="1">
    <citation type="journal article" date="2019" name="Int. J. Syst. Evol. Microbiol.">
        <title>The Global Catalogue of Microorganisms (GCM) 10K type strain sequencing project: providing services to taxonomists for standard genome sequencing and annotation.</title>
        <authorList>
            <consortium name="The Broad Institute Genomics Platform"/>
            <consortium name="The Broad Institute Genome Sequencing Center for Infectious Disease"/>
            <person name="Wu L."/>
            <person name="Ma J."/>
        </authorList>
    </citation>
    <scope>NUCLEOTIDE SEQUENCE [LARGE SCALE GENOMIC DNA]</scope>
    <source>
        <strain evidence="2">JCM 18204</strain>
    </source>
</reference>
<evidence type="ECO:0000313" key="2">
    <source>
        <dbReference type="Proteomes" id="UP001499959"/>
    </source>
</evidence>
<keyword evidence="2" id="KW-1185">Reference proteome</keyword>
<protein>
    <submittedName>
        <fullName evidence="1">Uncharacterized protein</fullName>
    </submittedName>
</protein>
<comment type="caution">
    <text evidence="1">The sequence shown here is derived from an EMBL/GenBank/DDBJ whole genome shotgun (WGS) entry which is preliminary data.</text>
</comment>
<sequence>MNVTTTTDRSATPSAKVIPFSGARRTYRERGFGVGYGNSSGYALDKRYTTDWGQIRFRCA</sequence>
<gene>
    <name evidence="1" type="ORF">GCM10023307_23880</name>
</gene>
<organism evidence="1 2">
    <name type="scientific">Lysobacter hankyongensis</name>
    <dbReference type="NCBI Taxonomy" id="1176535"/>
    <lineage>
        <taxon>Bacteria</taxon>
        <taxon>Pseudomonadati</taxon>
        <taxon>Pseudomonadota</taxon>
        <taxon>Gammaproteobacteria</taxon>
        <taxon>Lysobacterales</taxon>
        <taxon>Lysobacteraceae</taxon>
        <taxon>Lysobacter</taxon>
    </lineage>
</organism>
<dbReference type="EMBL" id="BAABJE010000012">
    <property type="protein sequence ID" value="GAA4797230.1"/>
    <property type="molecule type" value="Genomic_DNA"/>
</dbReference>
<evidence type="ECO:0000313" key="1">
    <source>
        <dbReference type="EMBL" id="GAA4797230.1"/>
    </source>
</evidence>
<dbReference type="RefSeq" id="WP_345303564.1">
    <property type="nucleotide sequence ID" value="NZ_BAABJE010000012.1"/>
</dbReference>
<dbReference type="Proteomes" id="UP001499959">
    <property type="component" value="Unassembled WGS sequence"/>
</dbReference>
<accession>A0ABP9BPI4</accession>